<dbReference type="Gene3D" id="3.40.50.300">
    <property type="entry name" value="P-loop containing nucleotide triphosphate hydrolases"/>
    <property type="match status" value="1"/>
</dbReference>
<keyword evidence="2" id="KW-1185">Reference proteome</keyword>
<organism evidence="1 2">
    <name type="scientific">Sphingomonas qomolangmaensis</name>
    <dbReference type="NCBI Taxonomy" id="2918765"/>
    <lineage>
        <taxon>Bacteria</taxon>
        <taxon>Pseudomonadati</taxon>
        <taxon>Pseudomonadota</taxon>
        <taxon>Alphaproteobacteria</taxon>
        <taxon>Sphingomonadales</taxon>
        <taxon>Sphingomonadaceae</taxon>
        <taxon>Sphingomonas</taxon>
    </lineage>
</organism>
<dbReference type="RefSeq" id="WP_256506200.1">
    <property type="nucleotide sequence ID" value="NZ_CP101740.1"/>
</dbReference>
<name>A0ABY5LCG4_9SPHN</name>
<dbReference type="EMBL" id="CP101740">
    <property type="protein sequence ID" value="UUL82381.1"/>
    <property type="molecule type" value="Genomic_DNA"/>
</dbReference>
<dbReference type="Proteomes" id="UP001058533">
    <property type="component" value="Chromosome"/>
</dbReference>
<sequence length="306" mass="33418">MNRYRAFGLLIESDFLLPELSIADSRDGPCDLRIVRADIGREIPEPNAQPVFDYEDPSGTVMIWPQVAGFRFRAPDLIEVEPAPNAKSELLAFPLLGPVMGWFLHLRGRMVLHASAVVWRGLAFGFLGDKLAGKSTTAAAFLRDGAQLLTDDLLVFAMDDPAVPLVQPAFAQLKLGDDSAAAVTIAGAKALPLVMDGFAKRQHRLHRLAAAPAACDALFILERGDGPAVIEWLDQKDAFLGLMRFGYNVRFANAPIAMQNRQRNFEQCVALARSLRFGVLRVPADLTRLDEVLEAVAESLAKPTTA</sequence>
<dbReference type="InterPro" id="IPR027417">
    <property type="entry name" value="P-loop_NTPase"/>
</dbReference>
<evidence type="ECO:0000313" key="1">
    <source>
        <dbReference type="EMBL" id="UUL82381.1"/>
    </source>
</evidence>
<keyword evidence="1" id="KW-0808">Transferase</keyword>
<proteinExistence type="predicted"/>
<dbReference type="GO" id="GO:0016301">
    <property type="term" value="F:kinase activity"/>
    <property type="evidence" value="ECO:0007669"/>
    <property type="project" value="UniProtKB-KW"/>
</dbReference>
<reference evidence="1" key="1">
    <citation type="submission" date="2022-07" db="EMBL/GenBank/DDBJ databases">
        <title>Sphingomonas sp. nov., a novel bacterium isolated from the north slope of the Mount Everest.</title>
        <authorList>
            <person name="Cui X."/>
            <person name="Liu Y."/>
        </authorList>
    </citation>
    <scope>NUCLEOTIDE SEQUENCE</scope>
    <source>
        <strain evidence="1">S5-59</strain>
    </source>
</reference>
<dbReference type="SUPFAM" id="SSF53795">
    <property type="entry name" value="PEP carboxykinase-like"/>
    <property type="match status" value="1"/>
</dbReference>
<evidence type="ECO:0000313" key="2">
    <source>
        <dbReference type="Proteomes" id="UP001058533"/>
    </source>
</evidence>
<gene>
    <name evidence="1" type="ORF">NMP03_14575</name>
</gene>
<protein>
    <submittedName>
        <fullName evidence="1">Serine kinase</fullName>
    </submittedName>
</protein>
<keyword evidence="1" id="KW-0418">Kinase</keyword>
<accession>A0ABY5LCG4</accession>